<proteinExistence type="predicted"/>
<dbReference type="Pfam" id="PF06259">
    <property type="entry name" value="Abhydrolase_8"/>
    <property type="match status" value="1"/>
</dbReference>
<accession>A0A7I7JTU4</accession>
<protein>
    <recommendedName>
        <fullName evidence="1">DUF1023 domain-containing protein</fullName>
    </recommendedName>
</protein>
<dbReference type="Proteomes" id="UP000466997">
    <property type="component" value="Chromosome"/>
</dbReference>
<evidence type="ECO:0000313" key="2">
    <source>
        <dbReference type="EMBL" id="BBX14671.1"/>
    </source>
</evidence>
<name>A0A7I7JTU4_9MYCO</name>
<dbReference type="RefSeq" id="WP_193465414.1">
    <property type="nucleotide sequence ID" value="NZ_AP022562.1"/>
</dbReference>
<dbReference type="AlphaFoldDB" id="A0A7I7JTU4"/>
<dbReference type="InterPro" id="IPR019710">
    <property type="entry name" value="DUF4226"/>
</dbReference>
<dbReference type="EMBL" id="AP022562">
    <property type="protein sequence ID" value="BBX14671.1"/>
    <property type="molecule type" value="Genomic_DNA"/>
</dbReference>
<organism evidence="2 3">
    <name type="scientific">Mycobacterium novum</name>
    <dbReference type="NCBI Taxonomy" id="2492438"/>
    <lineage>
        <taxon>Bacteria</taxon>
        <taxon>Bacillati</taxon>
        <taxon>Actinomycetota</taxon>
        <taxon>Actinomycetes</taxon>
        <taxon>Mycobacteriales</taxon>
        <taxon>Mycobacteriaceae</taxon>
        <taxon>Mycobacterium</taxon>
    </lineage>
</organism>
<sequence>MPEQRGAHAETAQVREGSLAVRQQTAARTDDVLSTALRGAVDHAREGRRRLDSIGAEIRDALGDQRAPAWDTPAGVRQFQLFLAAKARDIRRVVADVAADNRAGTALLRSLGPDYGVPARVRDRLNRQALADDISRVEHATKAISAADMIRYDNALRVRDGLRSNADAGTGAVLLLSYDPAAFAGRGRAAIAIGDPDTADNTTVLVPGAHSSVRDGYLSNPDGVNVHREAARADPARSNSVILWMGYRTPDSLLDPLVAQPNSARSGGSMLAADVNALRAAHRGTGHITVVGHSYGSTTVADAAAGFGMRADDVVLVGSPGTDLARSAKDFHLPRDGHVYVGAASSDPITGFAGEPQLPVPATAATVGLGPDPADDGYGSTRFKAEPPWLSSPIAGHSSYFKPGSESLFSIGDIASGHGDALAHDHMTAPHRHRLPAFDPELLRPGTGQHRH</sequence>
<dbReference type="InterPro" id="IPR029058">
    <property type="entry name" value="AB_hydrolase_fold"/>
</dbReference>
<dbReference type="Pfam" id="PF10774">
    <property type="entry name" value="DUF4226"/>
    <property type="match status" value="1"/>
</dbReference>
<gene>
    <name evidence="2" type="ORF">MNVM_37520</name>
</gene>
<dbReference type="KEGG" id="mnm:MNVM_37520"/>
<feature type="domain" description="DUF1023" evidence="1">
    <location>
        <begin position="185"/>
        <end position="351"/>
    </location>
</feature>
<dbReference type="InterPro" id="IPR010427">
    <property type="entry name" value="DUF1023"/>
</dbReference>
<keyword evidence="3" id="KW-1185">Reference proteome</keyword>
<evidence type="ECO:0000313" key="3">
    <source>
        <dbReference type="Proteomes" id="UP000466997"/>
    </source>
</evidence>
<evidence type="ECO:0000259" key="1">
    <source>
        <dbReference type="Pfam" id="PF06259"/>
    </source>
</evidence>
<dbReference type="Gene3D" id="3.40.50.1820">
    <property type="entry name" value="alpha/beta hydrolase"/>
    <property type="match status" value="1"/>
</dbReference>
<reference evidence="2 3" key="1">
    <citation type="journal article" date="2019" name="Emerg. Microbes Infect.">
        <title>Comprehensive subspecies identification of 175 nontuberculous mycobacteria species based on 7547 genomic profiles.</title>
        <authorList>
            <person name="Matsumoto Y."/>
            <person name="Kinjo T."/>
            <person name="Motooka D."/>
            <person name="Nabeya D."/>
            <person name="Jung N."/>
            <person name="Uechi K."/>
            <person name="Horii T."/>
            <person name="Iida T."/>
            <person name="Fujita J."/>
            <person name="Nakamura S."/>
        </authorList>
    </citation>
    <scope>NUCLEOTIDE SEQUENCE [LARGE SCALE GENOMIC DNA]</scope>
    <source>
        <strain evidence="2 3">JCM 6391</strain>
    </source>
</reference>
<dbReference type="SUPFAM" id="SSF53474">
    <property type="entry name" value="alpha/beta-Hydrolases"/>
    <property type="match status" value="1"/>
</dbReference>